<keyword evidence="2" id="KW-1185">Reference proteome</keyword>
<reference evidence="1" key="1">
    <citation type="submission" date="2023-10" db="EMBL/GenBank/DDBJ databases">
        <authorList>
            <person name="Chen Y."/>
            <person name="Shah S."/>
            <person name="Dougan E. K."/>
            <person name="Thang M."/>
            <person name="Chan C."/>
        </authorList>
    </citation>
    <scope>NUCLEOTIDE SEQUENCE [LARGE SCALE GENOMIC DNA]</scope>
</reference>
<comment type="caution">
    <text evidence="1">The sequence shown here is derived from an EMBL/GenBank/DDBJ whole genome shotgun (WGS) entry which is preliminary data.</text>
</comment>
<evidence type="ECO:0000313" key="1">
    <source>
        <dbReference type="EMBL" id="CAK0838051.1"/>
    </source>
</evidence>
<name>A0ABN9T0H1_9DINO</name>
<accession>A0ABN9T0H1</accession>
<sequence>MRDVPHPRCLTGCDYLASYEVRLLLNADLCSASEFSSIQFMCQVSCGCSLGEMYKSSLSSDGVQFTRVDDILMVSNRMEDLDFCPAACLMTHPSVSGDSSYDTIGGDSDSADGADDEDYDMDDYFNHYYYRYEENDDCANRGSQWATDASGYTCQHWAFFSLGVHGLLRRRRLHCL</sequence>
<organism evidence="1 2">
    <name type="scientific">Prorocentrum cordatum</name>
    <dbReference type="NCBI Taxonomy" id="2364126"/>
    <lineage>
        <taxon>Eukaryota</taxon>
        <taxon>Sar</taxon>
        <taxon>Alveolata</taxon>
        <taxon>Dinophyceae</taxon>
        <taxon>Prorocentrales</taxon>
        <taxon>Prorocentraceae</taxon>
        <taxon>Prorocentrum</taxon>
    </lineage>
</organism>
<gene>
    <name evidence="1" type="ORF">PCOR1329_LOCUS34082</name>
</gene>
<proteinExistence type="predicted"/>
<evidence type="ECO:0000313" key="2">
    <source>
        <dbReference type="Proteomes" id="UP001189429"/>
    </source>
</evidence>
<dbReference type="Proteomes" id="UP001189429">
    <property type="component" value="Unassembled WGS sequence"/>
</dbReference>
<protein>
    <submittedName>
        <fullName evidence="1">Uncharacterized protein</fullName>
    </submittedName>
</protein>
<dbReference type="EMBL" id="CAUYUJ010014194">
    <property type="protein sequence ID" value="CAK0838051.1"/>
    <property type="molecule type" value="Genomic_DNA"/>
</dbReference>